<organism evidence="1 2">
    <name type="scientific">Vibrio tapetis subsp. tapetis</name>
    <dbReference type="NCBI Taxonomy" id="1671868"/>
    <lineage>
        <taxon>Bacteria</taxon>
        <taxon>Pseudomonadati</taxon>
        <taxon>Pseudomonadota</taxon>
        <taxon>Gammaproteobacteria</taxon>
        <taxon>Vibrionales</taxon>
        <taxon>Vibrionaceae</taxon>
        <taxon>Vibrio</taxon>
    </lineage>
</organism>
<proteinExistence type="predicted"/>
<evidence type="ECO:0000313" key="1">
    <source>
        <dbReference type="EMBL" id="SON52762.1"/>
    </source>
</evidence>
<protein>
    <recommendedName>
        <fullName evidence="3">TFIIB-type domain-containing protein</fullName>
    </recommendedName>
</protein>
<evidence type="ECO:0008006" key="3">
    <source>
        <dbReference type="Google" id="ProtNLM"/>
    </source>
</evidence>
<dbReference type="SUPFAM" id="SSF57783">
    <property type="entry name" value="Zinc beta-ribbon"/>
    <property type="match status" value="1"/>
</dbReference>
<dbReference type="EMBL" id="LT960612">
    <property type="protein sequence ID" value="SON52762.1"/>
    <property type="molecule type" value="Genomic_DNA"/>
</dbReference>
<dbReference type="Proteomes" id="UP000235828">
    <property type="component" value="Chromosome B"/>
</dbReference>
<accession>A0A2N8ZLJ3</accession>
<sequence length="70" mass="7969">MPLKVTPETKHFFVLQPISSCPKCGSQDYLISESGKMFICEKCGYLSRDHKKNQEPQLNRDLAGDNDTIH</sequence>
<reference evidence="1 2" key="1">
    <citation type="submission" date="2017-10" db="EMBL/GenBank/DDBJ databases">
        <authorList>
            <person name="Banno H."/>
            <person name="Chua N.-H."/>
        </authorList>
    </citation>
    <scope>NUCLEOTIDE SEQUENCE [LARGE SCALE GENOMIC DNA]</scope>
    <source>
        <strain evidence="1">Vibrio tapetis CECT4600</strain>
    </source>
</reference>
<dbReference type="RefSeq" id="WP_102524932.1">
    <property type="nucleotide sequence ID" value="NZ_LT960612.1"/>
</dbReference>
<dbReference type="OrthoDB" id="5906210at2"/>
<evidence type="ECO:0000313" key="2">
    <source>
        <dbReference type="Proteomes" id="UP000235828"/>
    </source>
</evidence>
<dbReference type="KEGG" id="vta:B1151"/>
<gene>
    <name evidence="1" type="ORF">VTAP4600_B1151</name>
</gene>
<name>A0A2N8ZLJ3_9VIBR</name>
<dbReference type="AlphaFoldDB" id="A0A2N8ZLJ3"/>
<keyword evidence="2" id="KW-1185">Reference proteome</keyword>